<dbReference type="InterPro" id="IPR036188">
    <property type="entry name" value="FAD/NAD-bd_sf"/>
</dbReference>
<dbReference type="Pfam" id="PF16901">
    <property type="entry name" value="DAO_C"/>
    <property type="match status" value="1"/>
</dbReference>
<evidence type="ECO:0000256" key="3">
    <source>
        <dbReference type="ARBA" id="ARBA00022630"/>
    </source>
</evidence>
<organism evidence="9 10">
    <name type="scientific">Limnohabitans radicicola</name>
    <dbReference type="NCBI Taxonomy" id="2771427"/>
    <lineage>
        <taxon>Bacteria</taxon>
        <taxon>Pseudomonadati</taxon>
        <taxon>Pseudomonadota</taxon>
        <taxon>Betaproteobacteria</taxon>
        <taxon>Burkholderiales</taxon>
        <taxon>Comamonadaceae</taxon>
        <taxon>Limnohabitans</taxon>
    </lineage>
</organism>
<evidence type="ECO:0000313" key="10">
    <source>
        <dbReference type="Proteomes" id="UP000647424"/>
    </source>
</evidence>
<evidence type="ECO:0000259" key="7">
    <source>
        <dbReference type="Pfam" id="PF01266"/>
    </source>
</evidence>
<keyword evidence="6" id="KW-0560">Oxidoreductase</keyword>
<evidence type="ECO:0000256" key="4">
    <source>
        <dbReference type="ARBA" id="ARBA00022798"/>
    </source>
</evidence>
<keyword evidence="10" id="KW-1185">Reference proteome</keyword>
<dbReference type="GO" id="GO:0006071">
    <property type="term" value="P:glycerol metabolic process"/>
    <property type="evidence" value="ECO:0007669"/>
    <property type="project" value="UniProtKB-KW"/>
</dbReference>
<evidence type="ECO:0000256" key="2">
    <source>
        <dbReference type="ARBA" id="ARBA00007330"/>
    </source>
</evidence>
<feature type="domain" description="FAD dependent oxidoreductase" evidence="7">
    <location>
        <begin position="28"/>
        <end position="387"/>
    </location>
</feature>
<comment type="similarity">
    <text evidence="2">Belongs to the FAD-dependent glycerol-3-phosphate dehydrogenase family.</text>
</comment>
<evidence type="ECO:0000259" key="8">
    <source>
        <dbReference type="Pfam" id="PF16901"/>
    </source>
</evidence>
<dbReference type="GO" id="GO:0046168">
    <property type="term" value="P:glycerol-3-phosphate catabolic process"/>
    <property type="evidence" value="ECO:0007669"/>
    <property type="project" value="TreeGrafter"/>
</dbReference>
<evidence type="ECO:0000256" key="6">
    <source>
        <dbReference type="ARBA" id="ARBA00023002"/>
    </source>
</evidence>
<dbReference type="InterPro" id="IPR038299">
    <property type="entry name" value="DAO_C_sf"/>
</dbReference>
<dbReference type="InterPro" id="IPR031656">
    <property type="entry name" value="DAO_C"/>
</dbReference>
<accession>A0A927IKM9</accession>
<protein>
    <submittedName>
        <fullName evidence="9">Glycerol-3-phosphate dehydrogenase/oxidase</fullName>
    </submittedName>
</protein>
<feature type="domain" description="Alpha-glycerophosphate oxidase C-terminal" evidence="8">
    <location>
        <begin position="453"/>
        <end position="515"/>
    </location>
</feature>
<keyword evidence="5" id="KW-0274">FAD</keyword>
<keyword evidence="3" id="KW-0285">Flavoprotein</keyword>
<sequence length="531" mass="56627">MGPGVSTHPLPTLRADLLARLAEPRVWDLAVVGGGASGLGVALQAANLGLSVLLLEAHDFAQGTSSRSTKLLHGGVRYLAQGHLSLVYEALHERRAVLDAAPHIARPLSFVMPAYRWGEQAFYGAGLKLYDVLAGRASLGPTRFLSREATLQAVPGVKAEGLRGGVQYWDGQFDDARLALALARTAALHGALAINHMPVTGLIEAGGRVAGLHARDAETGCAFEVQARCVVNAAGVWVDGLRGMDAETRGQSVASLVQASQGIHLVVDRSFWPGEQALLVPSTRDGRVLFAVPWLGKVLLGTTDTPRADALLEPVPLKEEVDLILQEAGHYLVRQPTRADVRSVWAGLRPLVNNAQQGGGTSRVSREHRIDISESGLLTVTGGKWTTFRAMGIDVLKTGAAAGLLPAAAAQPAPWSPLVGASPQSERHPGMAAPPGWHSYGVDAAYIQAMSGRAAEWLPGLSEAMVRFAARHEYARTVEDVLARRSRLLMLDARLASQWAPRVAEVLLQETGMDPHLPDFEALARQYAHCP</sequence>
<comment type="cofactor">
    <cofactor evidence="1">
        <name>FAD</name>
        <dbReference type="ChEBI" id="CHEBI:57692"/>
    </cofactor>
</comment>
<dbReference type="EMBL" id="JACYFT010000001">
    <property type="protein sequence ID" value="MBD8049823.1"/>
    <property type="molecule type" value="Genomic_DNA"/>
</dbReference>
<dbReference type="Proteomes" id="UP000647424">
    <property type="component" value="Unassembled WGS sequence"/>
</dbReference>
<dbReference type="InterPro" id="IPR000447">
    <property type="entry name" value="G3P_DH_FAD-dep"/>
</dbReference>
<dbReference type="Gene3D" id="3.50.50.60">
    <property type="entry name" value="FAD/NAD(P)-binding domain"/>
    <property type="match status" value="1"/>
</dbReference>
<evidence type="ECO:0000256" key="1">
    <source>
        <dbReference type="ARBA" id="ARBA00001974"/>
    </source>
</evidence>
<dbReference type="Gene3D" id="3.30.9.10">
    <property type="entry name" value="D-Amino Acid Oxidase, subunit A, domain 2"/>
    <property type="match status" value="1"/>
</dbReference>
<dbReference type="PRINTS" id="PR01001">
    <property type="entry name" value="FADG3PDH"/>
</dbReference>
<dbReference type="AlphaFoldDB" id="A0A927IKM9"/>
<keyword evidence="4" id="KW-0319">Glycerol metabolism</keyword>
<reference evidence="9" key="1">
    <citation type="submission" date="2020-09" db="EMBL/GenBank/DDBJ databases">
        <title>Genome seq and assembly of Limnohabitants sp.</title>
        <authorList>
            <person name="Chhetri G."/>
        </authorList>
    </citation>
    <scope>NUCLEOTIDE SEQUENCE</scope>
    <source>
        <strain evidence="9">JUR4</strain>
    </source>
</reference>
<proteinExistence type="inferred from homology"/>
<evidence type="ECO:0000313" key="9">
    <source>
        <dbReference type="EMBL" id="MBD8049823.1"/>
    </source>
</evidence>
<dbReference type="GO" id="GO:0004368">
    <property type="term" value="F:glycerol-3-phosphate dehydrogenase (quinone) activity"/>
    <property type="evidence" value="ECO:0007669"/>
    <property type="project" value="InterPro"/>
</dbReference>
<evidence type="ECO:0000256" key="5">
    <source>
        <dbReference type="ARBA" id="ARBA00022827"/>
    </source>
</evidence>
<dbReference type="Pfam" id="PF01266">
    <property type="entry name" value="DAO"/>
    <property type="match status" value="1"/>
</dbReference>
<name>A0A927IKM9_9BURK</name>
<dbReference type="Gene3D" id="1.10.8.870">
    <property type="entry name" value="Alpha-glycerophosphate oxidase, cap domain"/>
    <property type="match status" value="1"/>
</dbReference>
<comment type="caution">
    <text evidence="9">The sequence shown here is derived from an EMBL/GenBank/DDBJ whole genome shotgun (WGS) entry which is preliminary data.</text>
</comment>
<gene>
    <name evidence="9" type="ORF">IC609_04665</name>
</gene>
<dbReference type="PANTHER" id="PTHR11985">
    <property type="entry name" value="GLYCEROL-3-PHOSPHATE DEHYDROGENASE"/>
    <property type="match status" value="1"/>
</dbReference>
<dbReference type="RefSeq" id="WP_191818268.1">
    <property type="nucleotide sequence ID" value="NZ_JACYFT010000001.1"/>
</dbReference>
<dbReference type="InterPro" id="IPR006076">
    <property type="entry name" value="FAD-dep_OxRdtase"/>
</dbReference>
<dbReference type="PANTHER" id="PTHR11985:SF35">
    <property type="entry name" value="ANAEROBIC GLYCEROL-3-PHOSPHATE DEHYDROGENASE SUBUNIT A"/>
    <property type="match status" value="1"/>
</dbReference>
<dbReference type="SUPFAM" id="SSF51905">
    <property type="entry name" value="FAD/NAD(P)-binding domain"/>
    <property type="match status" value="1"/>
</dbReference>